<keyword evidence="4 14" id="KW-0963">Cytoplasm</keyword>
<dbReference type="GO" id="GO:0070475">
    <property type="term" value="P:rRNA base methylation"/>
    <property type="evidence" value="ECO:0007669"/>
    <property type="project" value="UniProtKB-UniRule"/>
</dbReference>
<dbReference type="Pfam" id="PF04055">
    <property type="entry name" value="Radical_SAM"/>
    <property type="match status" value="1"/>
</dbReference>
<reference evidence="17" key="1">
    <citation type="submission" date="2017-01" db="EMBL/GenBank/DDBJ databases">
        <authorList>
            <person name="Varghese N."/>
            <person name="Submissions S."/>
        </authorList>
    </citation>
    <scope>NUCLEOTIDE SEQUENCE [LARGE SCALE GENOMIC DNA]</scope>
    <source>
        <strain evidence="17">DSM 21768</strain>
    </source>
</reference>
<comment type="caution">
    <text evidence="14">Lacks conserved residue(s) required for the propagation of feature annotation.</text>
</comment>
<keyword evidence="10 14" id="KW-0479">Metal-binding</keyword>
<dbReference type="STRING" id="34061.B0189_05500"/>
<evidence type="ECO:0000256" key="1">
    <source>
        <dbReference type="ARBA" id="ARBA00004496"/>
    </source>
</evidence>
<comment type="function">
    <text evidence="14">Specifically methylates position 2 of adenine 2503 in 23S rRNA and position 2 of adenine 37 in tRNAs. m2A2503 modification seems to play a crucial role in the proofreading step occurring at the peptidyl transferase center and thus would serve to optimize ribosomal fidelity.</text>
</comment>
<dbReference type="InterPro" id="IPR048641">
    <property type="entry name" value="RlmN_N"/>
</dbReference>
<feature type="binding site" evidence="14">
    <location>
        <position position="138"/>
    </location>
    <ligand>
        <name>[4Fe-4S] cluster</name>
        <dbReference type="ChEBI" id="CHEBI:49883"/>
        <note>4Fe-4S-S-AdoMet</note>
    </ligand>
</feature>
<dbReference type="Proteomes" id="UP000187495">
    <property type="component" value="Unassembled WGS sequence"/>
</dbReference>
<proteinExistence type="inferred from homology"/>
<dbReference type="EC" id="2.1.1.192" evidence="14"/>
<evidence type="ECO:0000256" key="8">
    <source>
        <dbReference type="ARBA" id="ARBA00022691"/>
    </source>
</evidence>
<dbReference type="InterPro" id="IPR004383">
    <property type="entry name" value="rRNA_lsu_MTrfase_RlmN/Cfr"/>
</dbReference>
<accession>A0A1N7ETL1</accession>
<dbReference type="GO" id="GO:0051539">
    <property type="term" value="F:4 iron, 4 sulfur cluster binding"/>
    <property type="evidence" value="ECO:0007669"/>
    <property type="project" value="UniProtKB-UniRule"/>
</dbReference>
<keyword evidence="3 14" id="KW-0004">4Fe-4S</keyword>
<evidence type="ECO:0000256" key="3">
    <source>
        <dbReference type="ARBA" id="ARBA00022485"/>
    </source>
</evidence>
<evidence type="ECO:0000256" key="10">
    <source>
        <dbReference type="ARBA" id="ARBA00022723"/>
    </source>
</evidence>
<comment type="similarity">
    <text evidence="2 14">Belongs to the radical SAM superfamily. RlmN family.</text>
</comment>
<dbReference type="HAMAP" id="MF_01849">
    <property type="entry name" value="RNA_methyltr_RlmN"/>
    <property type="match status" value="1"/>
</dbReference>
<evidence type="ECO:0000256" key="11">
    <source>
        <dbReference type="ARBA" id="ARBA00023004"/>
    </source>
</evidence>
<evidence type="ECO:0000256" key="6">
    <source>
        <dbReference type="ARBA" id="ARBA00022603"/>
    </source>
</evidence>
<evidence type="ECO:0000256" key="14">
    <source>
        <dbReference type="HAMAP-Rule" id="MF_01849"/>
    </source>
</evidence>
<dbReference type="GO" id="GO:0070040">
    <property type="term" value="F:rRNA (adenine(2503)-C2-)-methyltransferase activity"/>
    <property type="evidence" value="ECO:0007669"/>
    <property type="project" value="UniProtKB-UniRule"/>
</dbReference>
<dbReference type="FunFam" id="3.20.20.70:FF:000008">
    <property type="entry name" value="Dual-specificity RNA methyltransferase RlmN"/>
    <property type="match status" value="1"/>
</dbReference>
<protein>
    <recommendedName>
        <fullName evidence="14">Dual-specificity RNA methyltransferase RlmN</fullName>
        <ecNumber evidence="14">2.1.1.192</ecNumber>
    </recommendedName>
    <alternativeName>
        <fullName evidence="14">23S rRNA (adenine(2503)-C(2))-methyltransferase</fullName>
    </alternativeName>
    <alternativeName>
        <fullName evidence="14">23S rRNA m2A2503 methyltransferase</fullName>
    </alternativeName>
    <alternativeName>
        <fullName evidence="14">Ribosomal RNA large subunit methyltransferase N</fullName>
    </alternativeName>
    <alternativeName>
        <fullName evidence="14">tRNA (adenine(37)-C(2))-methyltransferase</fullName>
    </alternativeName>
    <alternativeName>
        <fullName evidence="14">tRNA m2A37 methyltransferase</fullName>
    </alternativeName>
</protein>
<feature type="binding site" evidence="14">
    <location>
        <position position="141"/>
    </location>
    <ligand>
        <name>[4Fe-4S] cluster</name>
        <dbReference type="ChEBI" id="CHEBI:49883"/>
        <note>4Fe-4S-S-AdoMet</note>
    </ligand>
</feature>
<comment type="miscellaneous">
    <text evidence="14">Reaction proceeds by a ping-pong mechanism involving intermediate methylation of a conserved cysteine residue.</text>
</comment>
<name>A0A1N7ETL1_9GAMM</name>
<dbReference type="CDD" id="cd01335">
    <property type="entry name" value="Radical_SAM"/>
    <property type="match status" value="1"/>
</dbReference>
<dbReference type="GO" id="GO:0002935">
    <property type="term" value="F:tRNA (adenine(37)-C2)-methyltransferase activity"/>
    <property type="evidence" value="ECO:0007669"/>
    <property type="project" value="UniProtKB-UniRule"/>
</dbReference>
<sequence length="404" mass="45208">MQVNKIPVMDIAKSAEITDKINLLGMSKDELAAFFVSIGEKPFRATQVMKWIYQFGVTDFFEMSNISKKLQQRLHELACVLPPVVRYKEFSQDGTRKWVFEVAGGSLVETVLIPAEDNKQFGRKTLCISSQVGCALDCSFCSTGKQGFERDLTLSEIIGQLWVANQSYMDDVPATKRQNLVTNVVMMGMGEPLLNYEPVVAAMSLMLDDHAFGLSKRRVTLSTSGIVPKMYDLAKDIDVALAISLHAPNDTLRDELVPINKKYPLNELIKAAKAYIYDENPRHKKHVTIEYVMLAGVNDSDEHAHQLAALLKDLPSKINLIPFNPFAHAPYQRSSNNRIHAFSNILNQAGFVCTIRQTRGDDIDAACGQLVGQVADRTRRAKKWQESIEKRQQAMLLDGADIAK</sequence>
<dbReference type="Pfam" id="PF21016">
    <property type="entry name" value="RlmN_N"/>
    <property type="match status" value="1"/>
</dbReference>
<dbReference type="InterPro" id="IPR040072">
    <property type="entry name" value="Methyltransferase_A"/>
</dbReference>
<dbReference type="PIRSF" id="PIRSF006004">
    <property type="entry name" value="CHP00048"/>
    <property type="match status" value="1"/>
</dbReference>
<feature type="binding site" evidence="14">
    <location>
        <position position="222"/>
    </location>
    <ligand>
        <name>S-adenosyl-L-methionine</name>
        <dbReference type="ChEBI" id="CHEBI:59789"/>
    </ligand>
</feature>
<dbReference type="PANTHER" id="PTHR30544:SF5">
    <property type="entry name" value="RADICAL SAM CORE DOMAIN-CONTAINING PROTEIN"/>
    <property type="match status" value="1"/>
</dbReference>
<feature type="active site" description="Proton acceptor" evidence="14">
    <location>
        <position position="109"/>
    </location>
</feature>
<dbReference type="SFLD" id="SFLDS00029">
    <property type="entry name" value="Radical_SAM"/>
    <property type="match status" value="1"/>
</dbReference>
<dbReference type="InterPro" id="IPR007197">
    <property type="entry name" value="rSAM"/>
</dbReference>
<dbReference type="AlphaFoldDB" id="A0A1N7ETL1"/>
<keyword evidence="17" id="KW-1185">Reference proteome</keyword>
<dbReference type="EMBL" id="FTNU01000007">
    <property type="protein sequence ID" value="SIR91397.1"/>
    <property type="molecule type" value="Genomic_DNA"/>
</dbReference>
<dbReference type="SFLD" id="SFLDF00275">
    <property type="entry name" value="adenosine_C2_methyltransferase"/>
    <property type="match status" value="1"/>
</dbReference>
<dbReference type="Gene3D" id="1.10.150.530">
    <property type="match status" value="1"/>
</dbReference>
<dbReference type="PANTHER" id="PTHR30544">
    <property type="entry name" value="23S RRNA METHYLTRANSFERASE"/>
    <property type="match status" value="1"/>
</dbReference>
<dbReference type="NCBIfam" id="TIGR00048">
    <property type="entry name" value="rRNA_mod_RlmN"/>
    <property type="match status" value="1"/>
</dbReference>
<feature type="binding site" evidence="14">
    <location>
        <begin position="190"/>
        <end position="191"/>
    </location>
    <ligand>
        <name>S-adenosyl-L-methionine</name>
        <dbReference type="ChEBI" id="CHEBI:59789"/>
    </ligand>
</feature>
<evidence type="ECO:0000256" key="2">
    <source>
        <dbReference type="ARBA" id="ARBA00007544"/>
    </source>
</evidence>
<dbReference type="GO" id="GO:0019843">
    <property type="term" value="F:rRNA binding"/>
    <property type="evidence" value="ECO:0007669"/>
    <property type="project" value="UniProtKB-UniRule"/>
</dbReference>
<comment type="catalytic activity">
    <reaction evidence="14">
        <text>adenosine(37) in tRNA + 2 reduced [2Fe-2S]-[ferredoxin] + 2 S-adenosyl-L-methionine = 2-methyladenosine(37) in tRNA + 5'-deoxyadenosine + L-methionine + 2 oxidized [2Fe-2S]-[ferredoxin] + S-adenosyl-L-homocysteine</text>
        <dbReference type="Rhea" id="RHEA:43332"/>
        <dbReference type="Rhea" id="RHEA-COMP:10000"/>
        <dbReference type="Rhea" id="RHEA-COMP:10001"/>
        <dbReference type="Rhea" id="RHEA-COMP:10162"/>
        <dbReference type="Rhea" id="RHEA-COMP:10485"/>
        <dbReference type="ChEBI" id="CHEBI:17319"/>
        <dbReference type="ChEBI" id="CHEBI:33737"/>
        <dbReference type="ChEBI" id="CHEBI:33738"/>
        <dbReference type="ChEBI" id="CHEBI:57844"/>
        <dbReference type="ChEBI" id="CHEBI:57856"/>
        <dbReference type="ChEBI" id="CHEBI:59789"/>
        <dbReference type="ChEBI" id="CHEBI:74411"/>
        <dbReference type="ChEBI" id="CHEBI:74497"/>
        <dbReference type="EC" id="2.1.1.192"/>
    </reaction>
</comment>
<dbReference type="GO" id="GO:0005737">
    <property type="term" value="C:cytoplasm"/>
    <property type="evidence" value="ECO:0007669"/>
    <property type="project" value="UniProtKB-SubCell"/>
</dbReference>
<keyword evidence="9 14" id="KW-0819">tRNA processing</keyword>
<keyword evidence="7 14" id="KW-0808">Transferase</keyword>
<feature type="binding site" evidence="14">
    <location>
        <position position="324"/>
    </location>
    <ligand>
        <name>S-adenosyl-L-methionine</name>
        <dbReference type="ChEBI" id="CHEBI:59789"/>
    </ligand>
</feature>
<dbReference type="InterPro" id="IPR027492">
    <property type="entry name" value="RNA_MTrfase_RlmN"/>
</dbReference>
<dbReference type="FunFam" id="1.10.150.530:FF:000003">
    <property type="entry name" value="Dual-specificity RNA methyltransferase RlmN"/>
    <property type="match status" value="1"/>
</dbReference>
<keyword evidence="13 14" id="KW-1015">Disulfide bond</keyword>
<feature type="domain" description="Radical SAM core" evidence="15">
    <location>
        <begin position="120"/>
        <end position="362"/>
    </location>
</feature>
<dbReference type="InterPro" id="IPR013785">
    <property type="entry name" value="Aldolase_TIM"/>
</dbReference>
<dbReference type="GO" id="GO:0046872">
    <property type="term" value="F:metal ion binding"/>
    <property type="evidence" value="ECO:0007669"/>
    <property type="project" value="UniProtKB-KW"/>
</dbReference>
<keyword evidence="6 14" id="KW-0489">Methyltransferase</keyword>
<dbReference type="PROSITE" id="PS51918">
    <property type="entry name" value="RADICAL_SAM"/>
    <property type="match status" value="1"/>
</dbReference>
<evidence type="ECO:0000256" key="12">
    <source>
        <dbReference type="ARBA" id="ARBA00023014"/>
    </source>
</evidence>
<dbReference type="GO" id="GO:0000049">
    <property type="term" value="F:tRNA binding"/>
    <property type="evidence" value="ECO:0007669"/>
    <property type="project" value="UniProtKB-UniRule"/>
</dbReference>
<feature type="binding site" evidence="14">
    <location>
        <position position="134"/>
    </location>
    <ligand>
        <name>[4Fe-4S] cluster</name>
        <dbReference type="ChEBI" id="CHEBI:49883"/>
        <note>4Fe-4S-S-AdoMet</note>
    </ligand>
</feature>
<organism evidence="16 17">
    <name type="scientific">Moraxella cuniculi DSM 21768</name>
    <dbReference type="NCBI Taxonomy" id="1122245"/>
    <lineage>
        <taxon>Bacteria</taxon>
        <taxon>Pseudomonadati</taxon>
        <taxon>Pseudomonadota</taxon>
        <taxon>Gammaproteobacteria</taxon>
        <taxon>Moraxellales</taxon>
        <taxon>Moraxellaceae</taxon>
        <taxon>Moraxella</taxon>
    </lineage>
</organism>
<evidence type="ECO:0000256" key="5">
    <source>
        <dbReference type="ARBA" id="ARBA00022552"/>
    </source>
</evidence>
<comment type="catalytic activity">
    <reaction evidence="14">
        <text>adenosine(2503) in 23S rRNA + 2 reduced [2Fe-2S]-[ferredoxin] + 2 S-adenosyl-L-methionine = 2-methyladenosine(2503) in 23S rRNA + 5'-deoxyadenosine + L-methionine + 2 oxidized [2Fe-2S]-[ferredoxin] + S-adenosyl-L-homocysteine</text>
        <dbReference type="Rhea" id="RHEA:42916"/>
        <dbReference type="Rhea" id="RHEA-COMP:10000"/>
        <dbReference type="Rhea" id="RHEA-COMP:10001"/>
        <dbReference type="Rhea" id="RHEA-COMP:10152"/>
        <dbReference type="Rhea" id="RHEA-COMP:10282"/>
        <dbReference type="ChEBI" id="CHEBI:17319"/>
        <dbReference type="ChEBI" id="CHEBI:33737"/>
        <dbReference type="ChEBI" id="CHEBI:33738"/>
        <dbReference type="ChEBI" id="CHEBI:57844"/>
        <dbReference type="ChEBI" id="CHEBI:57856"/>
        <dbReference type="ChEBI" id="CHEBI:59789"/>
        <dbReference type="ChEBI" id="CHEBI:74411"/>
        <dbReference type="ChEBI" id="CHEBI:74497"/>
        <dbReference type="EC" id="2.1.1.192"/>
    </reaction>
</comment>
<keyword evidence="12 14" id="KW-0411">Iron-sulfur</keyword>
<dbReference type="SUPFAM" id="SSF102114">
    <property type="entry name" value="Radical SAM enzymes"/>
    <property type="match status" value="1"/>
</dbReference>
<comment type="subcellular location">
    <subcellularLocation>
        <location evidence="1 14">Cytoplasm</location>
    </subcellularLocation>
</comment>
<evidence type="ECO:0000256" key="13">
    <source>
        <dbReference type="ARBA" id="ARBA00023157"/>
    </source>
</evidence>
<dbReference type="Gene3D" id="3.20.20.70">
    <property type="entry name" value="Aldolase class I"/>
    <property type="match status" value="1"/>
</dbReference>
<comment type="cofactor">
    <cofactor evidence="14">
        <name>[4Fe-4S] cluster</name>
        <dbReference type="ChEBI" id="CHEBI:49883"/>
    </cofactor>
    <text evidence="14">Binds 1 [4Fe-4S] cluster. The cluster is coordinated with 3 cysteines and an exchangeable S-adenosyl-L-methionine.</text>
</comment>
<keyword evidence="8 14" id="KW-0949">S-adenosyl-L-methionine</keyword>
<feature type="binding site" evidence="14">
    <location>
        <begin position="244"/>
        <end position="246"/>
    </location>
    <ligand>
        <name>S-adenosyl-L-methionine</name>
        <dbReference type="ChEBI" id="CHEBI:59789"/>
    </ligand>
</feature>
<feature type="active site" description="S-methylcysteine intermediate" evidence="14">
    <location>
        <position position="367"/>
    </location>
</feature>
<evidence type="ECO:0000313" key="16">
    <source>
        <dbReference type="EMBL" id="SIR91397.1"/>
    </source>
</evidence>
<evidence type="ECO:0000313" key="17">
    <source>
        <dbReference type="Proteomes" id="UP000187495"/>
    </source>
</evidence>
<dbReference type="InterPro" id="IPR058240">
    <property type="entry name" value="rSAM_sf"/>
</dbReference>
<evidence type="ECO:0000256" key="4">
    <source>
        <dbReference type="ARBA" id="ARBA00022490"/>
    </source>
</evidence>
<keyword evidence="5 14" id="KW-0698">rRNA processing</keyword>
<evidence type="ECO:0000256" key="9">
    <source>
        <dbReference type="ARBA" id="ARBA00022694"/>
    </source>
</evidence>
<dbReference type="SFLD" id="SFLDG01062">
    <property type="entry name" value="methyltransferase_(Class_A)"/>
    <property type="match status" value="1"/>
</dbReference>
<gene>
    <name evidence="14" type="primary">rlmN</name>
    <name evidence="16" type="ORF">SAMN02745664_10763</name>
</gene>
<dbReference type="GO" id="GO:0030488">
    <property type="term" value="P:tRNA methylation"/>
    <property type="evidence" value="ECO:0007669"/>
    <property type="project" value="UniProtKB-UniRule"/>
</dbReference>
<evidence type="ECO:0000259" key="15">
    <source>
        <dbReference type="PROSITE" id="PS51918"/>
    </source>
</evidence>
<keyword evidence="11 14" id="KW-0408">Iron</keyword>
<evidence type="ECO:0000256" key="7">
    <source>
        <dbReference type="ARBA" id="ARBA00022679"/>
    </source>
</evidence>